<feature type="domain" description="CAP-Gly" evidence="6">
    <location>
        <begin position="186"/>
        <end position="228"/>
    </location>
</feature>
<organism evidence="7 8">
    <name type="scientific">Mytilus coruscus</name>
    <name type="common">Sea mussel</name>
    <dbReference type="NCBI Taxonomy" id="42192"/>
    <lineage>
        <taxon>Eukaryota</taxon>
        <taxon>Metazoa</taxon>
        <taxon>Spiralia</taxon>
        <taxon>Lophotrochozoa</taxon>
        <taxon>Mollusca</taxon>
        <taxon>Bivalvia</taxon>
        <taxon>Autobranchia</taxon>
        <taxon>Pteriomorphia</taxon>
        <taxon>Mytilida</taxon>
        <taxon>Mytiloidea</taxon>
        <taxon>Mytilidae</taxon>
        <taxon>Mytilinae</taxon>
        <taxon>Mytilus</taxon>
    </lineage>
</organism>
<proteinExistence type="inferred from homology"/>
<reference evidence="7 8" key="1">
    <citation type="submission" date="2020-06" db="EMBL/GenBank/DDBJ databases">
        <authorList>
            <person name="Li R."/>
            <person name="Bekaert M."/>
        </authorList>
    </citation>
    <scope>NUCLEOTIDE SEQUENCE [LARGE SCALE GENOMIC DNA]</scope>
    <source>
        <strain evidence="8">wild</strain>
    </source>
</reference>
<dbReference type="OrthoDB" id="5295208at2759"/>
<dbReference type="Proteomes" id="UP000507470">
    <property type="component" value="Unassembled WGS sequence"/>
</dbReference>
<feature type="compositionally biased region" description="Basic and acidic residues" evidence="5">
    <location>
        <begin position="131"/>
        <end position="170"/>
    </location>
</feature>
<dbReference type="GO" id="GO:0031122">
    <property type="term" value="P:cytoplasmic microtubule organization"/>
    <property type="evidence" value="ECO:0007669"/>
    <property type="project" value="TreeGrafter"/>
</dbReference>
<evidence type="ECO:0000313" key="7">
    <source>
        <dbReference type="EMBL" id="CAC5363510.1"/>
    </source>
</evidence>
<comment type="similarity">
    <text evidence="4">Belongs to the TBCB family.</text>
</comment>
<dbReference type="GO" id="GO:0005938">
    <property type="term" value="C:cell cortex"/>
    <property type="evidence" value="ECO:0007669"/>
    <property type="project" value="TreeGrafter"/>
</dbReference>
<evidence type="ECO:0000256" key="3">
    <source>
        <dbReference type="ARBA" id="ARBA00023186"/>
    </source>
</evidence>
<sequence>MSQFSVITQSTVTINVTSSANSFGTERRFQKDLSVADLKNKLELLTGSQAANMKLELYSKDNKLLSKIDNDEVMFGSFPVDDGCRLHVVDSTIKLGEFEDLSKVEKFEMKEDDYAKRTDSVRAFKERNKMGRFAEMDPEEQKRKEEEKKEKELQQKTKAETMKVGDRCEVRTPSQPAKRGTVKYVGLTEFQSGYWIGVHYDEPLGKNDGSVKGKKYFECPDKYGAFVRPENVEVGDYPEEDLGFSDEDEI</sequence>
<dbReference type="InterPro" id="IPR000938">
    <property type="entry name" value="CAP-Gly_domain"/>
</dbReference>
<dbReference type="GO" id="GO:0051010">
    <property type="term" value="F:microtubule plus-end binding"/>
    <property type="evidence" value="ECO:0007669"/>
    <property type="project" value="TreeGrafter"/>
</dbReference>
<dbReference type="InterPro" id="IPR000626">
    <property type="entry name" value="Ubiquitin-like_dom"/>
</dbReference>
<dbReference type="Gene3D" id="3.10.20.90">
    <property type="entry name" value="Phosphatidylinositol 3-kinase Catalytic Subunit, Chain A, domain 1"/>
    <property type="match status" value="1"/>
</dbReference>
<dbReference type="GO" id="GO:0005829">
    <property type="term" value="C:cytosol"/>
    <property type="evidence" value="ECO:0007669"/>
    <property type="project" value="UniProtKB-ARBA"/>
</dbReference>
<comment type="subcellular location">
    <subcellularLocation>
        <location evidence="1">Cytoplasm</location>
    </subcellularLocation>
</comment>
<feature type="region of interest" description="Disordered" evidence="5">
    <location>
        <begin position="131"/>
        <end position="174"/>
    </location>
</feature>
<protein>
    <submittedName>
        <fullName evidence="7">TBCB</fullName>
    </submittedName>
</protein>
<dbReference type="Pfam" id="PF14560">
    <property type="entry name" value="Ubiquitin_2"/>
    <property type="match status" value="1"/>
</dbReference>
<dbReference type="GO" id="GO:0007023">
    <property type="term" value="P:post-chaperonin tubulin folding pathway"/>
    <property type="evidence" value="ECO:0007669"/>
    <property type="project" value="InterPro"/>
</dbReference>
<dbReference type="FunFam" id="2.30.30.190:FF:000013">
    <property type="entry name" value="Tubulin-folding cofactor B"/>
    <property type="match status" value="1"/>
</dbReference>
<evidence type="ECO:0000259" key="6">
    <source>
        <dbReference type="PROSITE" id="PS50245"/>
    </source>
</evidence>
<dbReference type="Pfam" id="PF01302">
    <property type="entry name" value="CAP_GLY"/>
    <property type="match status" value="1"/>
</dbReference>
<keyword evidence="2" id="KW-0963">Cytoplasm</keyword>
<evidence type="ECO:0000256" key="2">
    <source>
        <dbReference type="ARBA" id="ARBA00022490"/>
    </source>
</evidence>
<dbReference type="PANTHER" id="PTHR18916">
    <property type="entry name" value="DYNACTIN 1-RELATED MICROTUBULE-BINDING"/>
    <property type="match status" value="1"/>
</dbReference>
<name>A0A6J8A8I4_MYTCO</name>
<dbReference type="SUPFAM" id="SSF54236">
    <property type="entry name" value="Ubiquitin-like"/>
    <property type="match status" value="1"/>
</dbReference>
<evidence type="ECO:0000256" key="5">
    <source>
        <dbReference type="SAM" id="MobiDB-lite"/>
    </source>
</evidence>
<dbReference type="PANTHER" id="PTHR18916:SF85">
    <property type="entry name" value="TUBULIN-FOLDING COFACTOR B"/>
    <property type="match status" value="1"/>
</dbReference>
<dbReference type="InterPro" id="IPR036859">
    <property type="entry name" value="CAP-Gly_dom_sf"/>
</dbReference>
<dbReference type="CDD" id="cd01789">
    <property type="entry name" value="Ubl_TBCB"/>
    <property type="match status" value="1"/>
</dbReference>
<dbReference type="EMBL" id="CACVKT020000876">
    <property type="protein sequence ID" value="CAC5363510.1"/>
    <property type="molecule type" value="Genomic_DNA"/>
</dbReference>
<dbReference type="SUPFAM" id="SSF74924">
    <property type="entry name" value="Cap-Gly domain"/>
    <property type="match status" value="1"/>
</dbReference>
<evidence type="ECO:0000313" key="8">
    <source>
        <dbReference type="Proteomes" id="UP000507470"/>
    </source>
</evidence>
<dbReference type="GO" id="GO:0035371">
    <property type="term" value="C:microtubule plus-end"/>
    <property type="evidence" value="ECO:0007669"/>
    <property type="project" value="TreeGrafter"/>
</dbReference>
<dbReference type="InterPro" id="IPR029071">
    <property type="entry name" value="Ubiquitin-like_domsf"/>
</dbReference>
<evidence type="ECO:0000256" key="4">
    <source>
        <dbReference type="ARBA" id="ARBA00025779"/>
    </source>
</evidence>
<dbReference type="Gene3D" id="2.30.30.190">
    <property type="entry name" value="CAP Gly-rich-like domain"/>
    <property type="match status" value="1"/>
</dbReference>
<gene>
    <name evidence="7" type="ORF">MCOR_4916</name>
</gene>
<evidence type="ECO:0000256" key="1">
    <source>
        <dbReference type="ARBA" id="ARBA00004496"/>
    </source>
</evidence>
<dbReference type="PROSITE" id="PS00845">
    <property type="entry name" value="CAP_GLY_1"/>
    <property type="match status" value="1"/>
</dbReference>
<dbReference type="GO" id="GO:0007021">
    <property type="term" value="P:tubulin complex assembly"/>
    <property type="evidence" value="ECO:0007669"/>
    <property type="project" value="InterPro"/>
</dbReference>
<dbReference type="GO" id="GO:0043014">
    <property type="term" value="F:alpha-tubulin binding"/>
    <property type="evidence" value="ECO:0007669"/>
    <property type="project" value="InterPro"/>
</dbReference>
<dbReference type="GO" id="GO:0005634">
    <property type="term" value="C:nucleus"/>
    <property type="evidence" value="ECO:0007669"/>
    <property type="project" value="TreeGrafter"/>
</dbReference>
<dbReference type="AlphaFoldDB" id="A0A6J8A8I4"/>
<accession>A0A6J8A8I4</accession>
<dbReference type="InterPro" id="IPR045172">
    <property type="entry name" value="TBCB_Ubl"/>
</dbReference>
<keyword evidence="8" id="KW-1185">Reference proteome</keyword>
<dbReference type="SMART" id="SM01052">
    <property type="entry name" value="CAP_GLY"/>
    <property type="match status" value="1"/>
</dbReference>
<keyword evidence="3" id="KW-0143">Chaperone</keyword>
<dbReference type="PROSITE" id="PS50245">
    <property type="entry name" value="CAP_GLY_2"/>
    <property type="match status" value="1"/>
</dbReference>